<gene>
    <name evidence="1" type="ORF">DC366_17795</name>
</gene>
<keyword evidence="2" id="KW-1185">Reference proteome</keyword>
<dbReference type="OrthoDB" id="7595664at2"/>
<dbReference type="EMBL" id="QCYH01000019">
    <property type="protein sequence ID" value="PVA08720.1"/>
    <property type="molecule type" value="Genomic_DNA"/>
</dbReference>
<dbReference type="Proteomes" id="UP000244446">
    <property type="component" value="Unassembled WGS sequence"/>
</dbReference>
<organism evidence="1 2">
    <name type="scientific">Pelagivirga sediminicola</name>
    <dbReference type="NCBI Taxonomy" id="2170575"/>
    <lineage>
        <taxon>Bacteria</taxon>
        <taxon>Pseudomonadati</taxon>
        <taxon>Pseudomonadota</taxon>
        <taxon>Alphaproteobacteria</taxon>
        <taxon>Rhodobacterales</taxon>
        <taxon>Paracoccaceae</taxon>
        <taxon>Pelagivirga</taxon>
    </lineage>
</organism>
<proteinExistence type="predicted"/>
<comment type="caution">
    <text evidence="1">The sequence shown here is derived from an EMBL/GenBank/DDBJ whole genome shotgun (WGS) entry which is preliminary data.</text>
</comment>
<dbReference type="AlphaFoldDB" id="A0A2T7G2U5"/>
<evidence type="ECO:0000313" key="2">
    <source>
        <dbReference type="Proteomes" id="UP000244446"/>
    </source>
</evidence>
<accession>A0A2T7G2U5</accession>
<sequence>MKPTVKLIEGRHITAHDKRNILDCIDYLATLPPCPEPPWLGRGQSPKRYAIEADPITPSRYTVKIRESYRSDYGQKREQIARVVVEIKGRDTQTPEPDLFS</sequence>
<reference evidence="1 2" key="1">
    <citation type="submission" date="2018-04" db="EMBL/GenBank/DDBJ databases">
        <title>Pelagivirga bohaiensis gen. nov., sp. nov., a bacterium isolated from the Bohai Sea.</title>
        <authorList>
            <person name="Ji X."/>
        </authorList>
    </citation>
    <scope>NUCLEOTIDE SEQUENCE [LARGE SCALE GENOMIC DNA]</scope>
    <source>
        <strain evidence="1 2">BH-SD19</strain>
    </source>
</reference>
<name>A0A2T7G2U5_9RHOB</name>
<dbReference type="RefSeq" id="WP_108693538.1">
    <property type="nucleotide sequence ID" value="NZ_QCYH01000019.1"/>
</dbReference>
<evidence type="ECO:0000313" key="1">
    <source>
        <dbReference type="EMBL" id="PVA08720.1"/>
    </source>
</evidence>
<protein>
    <submittedName>
        <fullName evidence="1">Uncharacterized protein</fullName>
    </submittedName>
</protein>